<dbReference type="PANTHER" id="PTHR42872">
    <property type="entry name" value="PROTEIN-GLUTAMATE METHYLESTERASE/PROTEIN-GLUTAMINE GLUTAMINASE"/>
    <property type="match status" value="1"/>
</dbReference>
<evidence type="ECO:0000259" key="5">
    <source>
        <dbReference type="PROSITE" id="PS50122"/>
    </source>
</evidence>
<name>A0ABW0MNV4_9BURK</name>
<comment type="catalytic activity">
    <reaction evidence="3">
        <text>[protein]-L-glutamate 5-O-methyl ester + H2O = L-glutamyl-[protein] + methanol + H(+)</text>
        <dbReference type="Rhea" id="RHEA:23236"/>
        <dbReference type="Rhea" id="RHEA-COMP:10208"/>
        <dbReference type="Rhea" id="RHEA-COMP:10311"/>
        <dbReference type="ChEBI" id="CHEBI:15377"/>
        <dbReference type="ChEBI" id="CHEBI:15378"/>
        <dbReference type="ChEBI" id="CHEBI:17790"/>
        <dbReference type="ChEBI" id="CHEBI:29973"/>
        <dbReference type="ChEBI" id="CHEBI:82795"/>
        <dbReference type="EC" id="3.1.1.61"/>
    </reaction>
</comment>
<sequence>MSVPDASLAQSVDEVLAGRNIEALVIGASAGGVDALVELLPALPPDFRPATVCILHLPADRESRLAELFAARLSLPVREAVDKAPVEDNTVYFAGAGYHLSIEKDRVFSISCEPPVHYARPAIDVLMESAADAYGAGLAGILLTGANIDGAEGMQTIRQRGGLTIVQDPAGAQASAMPEGAIRLCAPHLVLPLAAIRALLPQLETT</sequence>
<keyword evidence="1 4" id="KW-0378">Hydrolase</keyword>
<feature type="active site" evidence="4">
    <location>
        <position position="29"/>
    </location>
</feature>
<dbReference type="Pfam" id="PF01339">
    <property type="entry name" value="CheB_methylest"/>
    <property type="match status" value="1"/>
</dbReference>
<reference evidence="7" key="1">
    <citation type="journal article" date="2019" name="Int. J. Syst. Evol. Microbiol.">
        <title>The Global Catalogue of Microorganisms (GCM) 10K type strain sequencing project: providing services to taxonomists for standard genome sequencing and annotation.</title>
        <authorList>
            <consortium name="The Broad Institute Genomics Platform"/>
            <consortium name="The Broad Institute Genome Sequencing Center for Infectious Disease"/>
            <person name="Wu L."/>
            <person name="Ma J."/>
        </authorList>
    </citation>
    <scope>NUCLEOTIDE SEQUENCE [LARGE SCALE GENOMIC DNA]</scope>
    <source>
        <strain evidence="7">CCUG 43111</strain>
    </source>
</reference>
<dbReference type="PANTHER" id="PTHR42872:SF6">
    <property type="entry name" value="PROTEIN-GLUTAMATE METHYLESTERASE_PROTEIN-GLUTAMINE GLUTAMINASE"/>
    <property type="match status" value="1"/>
</dbReference>
<evidence type="ECO:0000313" key="6">
    <source>
        <dbReference type="EMBL" id="MFC5479568.1"/>
    </source>
</evidence>
<evidence type="ECO:0000256" key="2">
    <source>
        <dbReference type="ARBA" id="ARBA00039140"/>
    </source>
</evidence>
<evidence type="ECO:0000256" key="3">
    <source>
        <dbReference type="ARBA" id="ARBA00048267"/>
    </source>
</evidence>
<dbReference type="RefSeq" id="WP_379757277.1">
    <property type="nucleotide sequence ID" value="NZ_JBHSMR010000013.1"/>
</dbReference>
<proteinExistence type="predicted"/>
<organism evidence="6 7">
    <name type="scientific">Massilia suwonensis</name>
    <dbReference type="NCBI Taxonomy" id="648895"/>
    <lineage>
        <taxon>Bacteria</taxon>
        <taxon>Pseudomonadati</taxon>
        <taxon>Pseudomonadota</taxon>
        <taxon>Betaproteobacteria</taxon>
        <taxon>Burkholderiales</taxon>
        <taxon>Oxalobacteraceae</taxon>
        <taxon>Telluria group</taxon>
        <taxon>Massilia</taxon>
    </lineage>
</organism>
<feature type="domain" description="CheB-type methylesterase" evidence="5">
    <location>
        <begin position="17"/>
        <end position="200"/>
    </location>
</feature>
<dbReference type="PROSITE" id="PS50122">
    <property type="entry name" value="CHEB"/>
    <property type="match status" value="1"/>
</dbReference>
<keyword evidence="7" id="KW-1185">Reference proteome</keyword>
<dbReference type="CDD" id="cd16433">
    <property type="entry name" value="CheB"/>
    <property type="match status" value="1"/>
</dbReference>
<evidence type="ECO:0000313" key="7">
    <source>
        <dbReference type="Proteomes" id="UP001596101"/>
    </source>
</evidence>
<gene>
    <name evidence="6" type="ORF">ACFPQ5_15335</name>
</gene>
<evidence type="ECO:0000256" key="1">
    <source>
        <dbReference type="ARBA" id="ARBA00022801"/>
    </source>
</evidence>
<feature type="active site" evidence="4">
    <location>
        <position position="56"/>
    </location>
</feature>
<dbReference type="EMBL" id="JBHSMR010000013">
    <property type="protein sequence ID" value="MFC5479568.1"/>
    <property type="molecule type" value="Genomic_DNA"/>
</dbReference>
<dbReference type="Proteomes" id="UP001596101">
    <property type="component" value="Unassembled WGS sequence"/>
</dbReference>
<accession>A0ABW0MNV4</accession>
<dbReference type="SUPFAM" id="SSF52738">
    <property type="entry name" value="Methylesterase CheB, C-terminal domain"/>
    <property type="match status" value="1"/>
</dbReference>
<dbReference type="InterPro" id="IPR000673">
    <property type="entry name" value="Sig_transdc_resp-reg_Me-estase"/>
</dbReference>
<protein>
    <recommendedName>
        <fullName evidence="2">protein-glutamate methylesterase</fullName>
        <ecNumber evidence="2">3.1.1.61</ecNumber>
    </recommendedName>
</protein>
<comment type="caution">
    <text evidence="6">The sequence shown here is derived from an EMBL/GenBank/DDBJ whole genome shotgun (WGS) entry which is preliminary data.</text>
</comment>
<dbReference type="Gene3D" id="3.40.50.180">
    <property type="entry name" value="Methylesterase CheB, C-terminal domain"/>
    <property type="match status" value="1"/>
</dbReference>
<dbReference type="InterPro" id="IPR035909">
    <property type="entry name" value="CheB_C"/>
</dbReference>
<dbReference type="EC" id="3.1.1.61" evidence="2"/>
<feature type="active site" evidence="4">
    <location>
        <position position="149"/>
    </location>
</feature>
<keyword evidence="4" id="KW-0145">Chemotaxis</keyword>
<evidence type="ECO:0000256" key="4">
    <source>
        <dbReference type="PROSITE-ProRule" id="PRU00050"/>
    </source>
</evidence>